<dbReference type="RefSeq" id="WP_149435729.1">
    <property type="nucleotide sequence ID" value="NZ_VTPX01000006.1"/>
</dbReference>
<dbReference type="InterPro" id="IPR007498">
    <property type="entry name" value="PqiA-like"/>
</dbReference>
<evidence type="ECO:0000256" key="1">
    <source>
        <dbReference type="ARBA" id="ARBA00004429"/>
    </source>
</evidence>
<feature type="transmembrane region" description="Helical" evidence="8">
    <location>
        <begin position="187"/>
        <end position="205"/>
    </location>
</feature>
<dbReference type="Proteomes" id="UP000466024">
    <property type="component" value="Unassembled WGS sequence"/>
</dbReference>
<protein>
    <submittedName>
        <fullName evidence="9">Paraquat-inducible protein A</fullName>
    </submittedName>
</protein>
<dbReference type="PANTHER" id="PTHR30462">
    <property type="entry name" value="INTERMEMBRANE TRANSPORT PROTEIN PQIB-RELATED"/>
    <property type="match status" value="1"/>
</dbReference>
<comment type="similarity">
    <text evidence="2">Belongs to the PqiA family.</text>
</comment>
<proteinExistence type="inferred from homology"/>
<evidence type="ECO:0000313" key="10">
    <source>
        <dbReference type="Proteomes" id="UP000466024"/>
    </source>
</evidence>
<dbReference type="EMBL" id="VTPX01000006">
    <property type="protein sequence ID" value="KAA0017881.1"/>
    <property type="molecule type" value="Genomic_DNA"/>
</dbReference>
<keyword evidence="7 8" id="KW-0472">Membrane</keyword>
<comment type="subcellular location">
    <subcellularLocation>
        <location evidence="1">Cell inner membrane</location>
        <topology evidence="1">Multi-pass membrane protein</topology>
    </subcellularLocation>
</comment>
<gene>
    <name evidence="9" type="ORF">F0A16_12505</name>
</gene>
<dbReference type="Pfam" id="PF04403">
    <property type="entry name" value="PqiA"/>
    <property type="match status" value="2"/>
</dbReference>
<name>A0A640WDH0_9GAMM</name>
<keyword evidence="5 8" id="KW-0812">Transmembrane</keyword>
<keyword evidence="10" id="KW-1185">Reference proteome</keyword>
<dbReference type="NCBIfam" id="TIGR00155">
    <property type="entry name" value="pqiA_fam"/>
    <property type="match status" value="1"/>
</dbReference>
<evidence type="ECO:0000256" key="5">
    <source>
        <dbReference type="ARBA" id="ARBA00022692"/>
    </source>
</evidence>
<evidence type="ECO:0000256" key="7">
    <source>
        <dbReference type="ARBA" id="ARBA00023136"/>
    </source>
</evidence>
<feature type="transmembrane region" description="Helical" evidence="8">
    <location>
        <begin position="371"/>
        <end position="391"/>
    </location>
</feature>
<organism evidence="9 10">
    <name type="scientific">Salinicola corii</name>
    <dbReference type="NCBI Taxonomy" id="2606937"/>
    <lineage>
        <taxon>Bacteria</taxon>
        <taxon>Pseudomonadati</taxon>
        <taxon>Pseudomonadota</taxon>
        <taxon>Gammaproteobacteria</taxon>
        <taxon>Oceanospirillales</taxon>
        <taxon>Halomonadaceae</taxon>
        <taxon>Salinicola</taxon>
    </lineage>
</organism>
<keyword evidence="3" id="KW-1003">Cell membrane</keyword>
<evidence type="ECO:0000313" key="9">
    <source>
        <dbReference type="EMBL" id="KAA0017881.1"/>
    </source>
</evidence>
<dbReference type="GO" id="GO:0005886">
    <property type="term" value="C:plasma membrane"/>
    <property type="evidence" value="ECO:0007669"/>
    <property type="project" value="UniProtKB-SubCell"/>
</dbReference>
<reference evidence="9 10" key="1">
    <citation type="submission" date="2019-08" db="EMBL/GenBank/DDBJ databases">
        <title>Bioinformatics analysis of the strain L3 and L5.</title>
        <authorList>
            <person name="Li X."/>
        </authorList>
    </citation>
    <scope>NUCLEOTIDE SEQUENCE [LARGE SCALE GENOMIC DNA]</scope>
    <source>
        <strain evidence="9 10">L3</strain>
    </source>
</reference>
<feature type="transmembrane region" description="Helical" evidence="8">
    <location>
        <begin position="403"/>
        <end position="421"/>
    </location>
</feature>
<feature type="transmembrane region" description="Helical" evidence="8">
    <location>
        <begin position="324"/>
        <end position="350"/>
    </location>
</feature>
<evidence type="ECO:0000256" key="8">
    <source>
        <dbReference type="SAM" id="Phobius"/>
    </source>
</evidence>
<dbReference type="InterPro" id="IPR005219">
    <property type="entry name" value="PqiA-like_proteobact"/>
</dbReference>
<dbReference type="AlphaFoldDB" id="A0A640WDH0"/>
<dbReference type="InterPro" id="IPR051800">
    <property type="entry name" value="PqiA-PqiB_transport"/>
</dbReference>
<feature type="transmembrane region" description="Helical" evidence="8">
    <location>
        <begin position="159"/>
        <end position="181"/>
    </location>
</feature>
<evidence type="ECO:0000256" key="3">
    <source>
        <dbReference type="ARBA" id="ARBA00022475"/>
    </source>
</evidence>
<feature type="transmembrane region" description="Helical" evidence="8">
    <location>
        <begin position="276"/>
        <end position="296"/>
    </location>
</feature>
<sequence>MASGKDDTSIDKATFLTPRRTRRRLRACHECDLLVALPPLHGGQRASCPRCGHTLSHRHFRPAERSLAFAISALIALAASLYFPFISFEARGVSNAIQLTDTSASLVRFNEPFVGVLVLLTIVVLPAVYLLAVIWLHFGLLQRRPLPRSYRIARALSHLGPWMMADVFVIGALVSLIKIAGMASVDLGLSFWAFCVYALLLLLTTRSIDTDWMWFSLVGEPLAPEGCRPGQPAAEQKLTGCPTCGLVNRLGHFGRGRCQRCGEPLRFRSPHSLQKTWALLIAATLCYIPANLYPIMTTTSLGNETPSTIIGGVMIFLGHGDWPIALIIFTASVVVPIGKVFALAWLCITVRRSGESEFKHKRQTLYRITELIGRWSMIDVFVVAILVSLVHAGSLLSITPGPAALAFSAVVIITMLAAISFDPRLIWDARNMQPHMPAALKRQSPYSPVKEADDA</sequence>
<keyword evidence="6 8" id="KW-1133">Transmembrane helix</keyword>
<feature type="transmembrane region" description="Helical" evidence="8">
    <location>
        <begin position="113"/>
        <end position="138"/>
    </location>
</feature>
<feature type="transmembrane region" description="Helical" evidence="8">
    <location>
        <begin position="67"/>
        <end position="85"/>
    </location>
</feature>
<comment type="caution">
    <text evidence="9">The sequence shown here is derived from an EMBL/GenBank/DDBJ whole genome shotgun (WGS) entry which is preliminary data.</text>
</comment>
<dbReference type="PANTHER" id="PTHR30462:SF3">
    <property type="entry name" value="INTERMEMBRANE TRANSPORT PROTEIN PQIA"/>
    <property type="match status" value="1"/>
</dbReference>
<evidence type="ECO:0000256" key="6">
    <source>
        <dbReference type="ARBA" id="ARBA00022989"/>
    </source>
</evidence>
<evidence type="ECO:0000256" key="2">
    <source>
        <dbReference type="ARBA" id="ARBA00007555"/>
    </source>
</evidence>
<keyword evidence="4" id="KW-0997">Cell inner membrane</keyword>
<accession>A0A640WDH0</accession>
<evidence type="ECO:0000256" key="4">
    <source>
        <dbReference type="ARBA" id="ARBA00022519"/>
    </source>
</evidence>